<gene>
    <name evidence="1" type="ORF">SKAU_G00025280</name>
</gene>
<sequence>MPGWQFHAAPRCAPVTADHALRQLIGRSHLCEVRSCRRRVLNLEQGCGPPEEGFQFVSHKYSSTLLSDPLALRGHRLRLDALRSECVTAV</sequence>
<evidence type="ECO:0000313" key="2">
    <source>
        <dbReference type="Proteomes" id="UP001152622"/>
    </source>
</evidence>
<proteinExistence type="predicted"/>
<comment type="caution">
    <text evidence="1">The sequence shown here is derived from an EMBL/GenBank/DDBJ whole genome shotgun (WGS) entry which is preliminary data.</text>
</comment>
<dbReference type="EMBL" id="JAINUF010000001">
    <property type="protein sequence ID" value="KAJ8381750.1"/>
    <property type="molecule type" value="Genomic_DNA"/>
</dbReference>
<accession>A0A9Q1JEC1</accession>
<reference evidence="1" key="1">
    <citation type="journal article" date="2023" name="Science">
        <title>Genome structures resolve the early diversification of teleost fishes.</title>
        <authorList>
            <person name="Parey E."/>
            <person name="Louis A."/>
            <person name="Montfort J."/>
            <person name="Bouchez O."/>
            <person name="Roques C."/>
            <person name="Iampietro C."/>
            <person name="Lluch J."/>
            <person name="Castinel A."/>
            <person name="Donnadieu C."/>
            <person name="Desvignes T."/>
            <person name="Floi Bucao C."/>
            <person name="Jouanno E."/>
            <person name="Wen M."/>
            <person name="Mejri S."/>
            <person name="Dirks R."/>
            <person name="Jansen H."/>
            <person name="Henkel C."/>
            <person name="Chen W.J."/>
            <person name="Zahm M."/>
            <person name="Cabau C."/>
            <person name="Klopp C."/>
            <person name="Thompson A.W."/>
            <person name="Robinson-Rechavi M."/>
            <person name="Braasch I."/>
            <person name="Lecointre G."/>
            <person name="Bobe J."/>
            <person name="Postlethwait J.H."/>
            <person name="Berthelot C."/>
            <person name="Roest Crollius H."/>
            <person name="Guiguen Y."/>
        </authorList>
    </citation>
    <scope>NUCLEOTIDE SEQUENCE</scope>
    <source>
        <strain evidence="1">WJC10195</strain>
    </source>
</reference>
<name>A0A9Q1JEC1_SYNKA</name>
<dbReference type="Proteomes" id="UP001152622">
    <property type="component" value="Chromosome 1"/>
</dbReference>
<organism evidence="1 2">
    <name type="scientific">Synaphobranchus kaupii</name>
    <name type="common">Kaup's arrowtooth eel</name>
    <dbReference type="NCBI Taxonomy" id="118154"/>
    <lineage>
        <taxon>Eukaryota</taxon>
        <taxon>Metazoa</taxon>
        <taxon>Chordata</taxon>
        <taxon>Craniata</taxon>
        <taxon>Vertebrata</taxon>
        <taxon>Euteleostomi</taxon>
        <taxon>Actinopterygii</taxon>
        <taxon>Neopterygii</taxon>
        <taxon>Teleostei</taxon>
        <taxon>Anguilliformes</taxon>
        <taxon>Synaphobranchidae</taxon>
        <taxon>Synaphobranchus</taxon>
    </lineage>
</organism>
<protein>
    <submittedName>
        <fullName evidence="1">Uncharacterized protein</fullName>
    </submittedName>
</protein>
<evidence type="ECO:0000313" key="1">
    <source>
        <dbReference type="EMBL" id="KAJ8381750.1"/>
    </source>
</evidence>
<keyword evidence="2" id="KW-1185">Reference proteome</keyword>
<dbReference type="AlphaFoldDB" id="A0A9Q1JEC1"/>